<protein>
    <recommendedName>
        <fullName evidence="5">DUF3298 domain-containing protein</fullName>
    </recommendedName>
</protein>
<dbReference type="Pfam" id="PF13739">
    <property type="entry name" value="PdaC"/>
    <property type="match status" value="1"/>
</dbReference>
<organism evidence="3 4">
    <name type="scientific">Cellulophaga baltica 18</name>
    <dbReference type="NCBI Taxonomy" id="1348584"/>
    <lineage>
        <taxon>Bacteria</taxon>
        <taxon>Pseudomonadati</taxon>
        <taxon>Bacteroidota</taxon>
        <taxon>Flavobacteriia</taxon>
        <taxon>Flavobacteriales</taxon>
        <taxon>Flavobacteriaceae</taxon>
        <taxon>Cellulophaga</taxon>
    </lineage>
</organism>
<evidence type="ECO:0000259" key="2">
    <source>
        <dbReference type="Pfam" id="PF13739"/>
    </source>
</evidence>
<sequence length="249" mass="28743">MKLKLTILIFSLVVLGCKKKDELTLAPLNYKSENCADCPEVLIEIFEFKDDTDLSKNINASLKKEVINELLYDDEVKVATVEEAISSFKEGYLDLKKMYPEETLSWEASIKGDIIFENKDILTIKLETYIFTGGAHGYSATRLLNFDKKKGDQLENWQLIKDKDRFIHLAEIKFKIQEDIPQNGYINSTGFMFENDIFYLPNNIGFTEKGLLLIYNQYEVASYADGPIKLVLPYDEIKNYITVKIKKEK</sequence>
<dbReference type="PROSITE" id="PS51257">
    <property type="entry name" value="PROKAR_LIPOPROTEIN"/>
    <property type="match status" value="1"/>
</dbReference>
<dbReference type="Gene3D" id="3.90.640.20">
    <property type="entry name" value="Heat-shock cognate protein, ATPase"/>
    <property type="match status" value="1"/>
</dbReference>
<gene>
    <name evidence="3" type="ORF">M666_03790</name>
</gene>
<dbReference type="InterPro" id="IPR021729">
    <property type="entry name" value="DUF3298"/>
</dbReference>
<evidence type="ECO:0000313" key="3">
    <source>
        <dbReference type="EMBL" id="AIZ40767.1"/>
    </source>
</evidence>
<dbReference type="Gene3D" id="3.30.565.40">
    <property type="entry name" value="Fervidobacterium nodosum Rt17-B1 like"/>
    <property type="match status" value="1"/>
</dbReference>
<reference evidence="3 4" key="1">
    <citation type="journal article" date="2014" name="Environ. Microbiol.">
        <title>Contrasting genomic patterns and infection strategies of two co-existing Bacteroidetes podovirus genera.</title>
        <authorList>
            <person name="Holmfeldt K."/>
            <person name="Howard-Varona C."/>
            <person name="Solonenko N."/>
            <person name="Sullivan M.B."/>
        </authorList>
    </citation>
    <scope>NUCLEOTIDE SEQUENCE [LARGE SCALE GENOMIC DNA]</scope>
    <source>
        <strain evidence="3 4">18</strain>
    </source>
</reference>
<dbReference type="AlphaFoldDB" id="A0AAU8R9U6"/>
<dbReference type="RefSeq" id="WP_029447688.1">
    <property type="nucleotide sequence ID" value="NZ_CP009976.1"/>
</dbReference>
<feature type="domain" description="DUF3298" evidence="1">
    <location>
        <begin position="170"/>
        <end position="235"/>
    </location>
</feature>
<dbReference type="KEGG" id="cbat:M666_03790"/>
<dbReference type="InterPro" id="IPR037126">
    <property type="entry name" value="PdaC/RsiV-like_sf"/>
</dbReference>
<evidence type="ECO:0000259" key="1">
    <source>
        <dbReference type="Pfam" id="PF11738"/>
    </source>
</evidence>
<name>A0AAU8R9U6_9FLAO</name>
<dbReference type="InterPro" id="IPR025303">
    <property type="entry name" value="PdaC"/>
</dbReference>
<dbReference type="GeneID" id="78059853"/>
<dbReference type="EMBL" id="CP009976">
    <property type="protein sequence ID" value="AIZ40767.1"/>
    <property type="molecule type" value="Genomic_DNA"/>
</dbReference>
<evidence type="ECO:0008006" key="5">
    <source>
        <dbReference type="Google" id="ProtNLM"/>
    </source>
</evidence>
<dbReference type="Pfam" id="PF11738">
    <property type="entry name" value="DUF3298"/>
    <property type="match status" value="1"/>
</dbReference>
<evidence type="ECO:0000313" key="4">
    <source>
        <dbReference type="Proteomes" id="UP000030786"/>
    </source>
</evidence>
<feature type="domain" description="Deacetylase PdaC" evidence="2">
    <location>
        <begin position="37"/>
        <end position="138"/>
    </location>
</feature>
<accession>A0AAU8R9U6</accession>
<proteinExistence type="predicted"/>
<dbReference type="Proteomes" id="UP000030786">
    <property type="component" value="Chromosome"/>
</dbReference>